<dbReference type="PANTHER" id="PTHR37805:SF1">
    <property type="entry name" value="CYTOPLASMIC PROTEIN"/>
    <property type="match status" value="1"/>
</dbReference>
<evidence type="ECO:0000313" key="2">
    <source>
        <dbReference type="Proteomes" id="UP000613743"/>
    </source>
</evidence>
<dbReference type="PANTHER" id="PTHR37805">
    <property type="entry name" value="CYTOPLASMIC PROTEIN-RELATED"/>
    <property type="match status" value="1"/>
</dbReference>
<gene>
    <name evidence="1" type="ORF">GCM10009332_04140</name>
</gene>
<accession>A0A917JLQ1</accession>
<sequence>MTNNDILRRLRFVFDFNNAKMIRMFAKVKHEMPQEVLIDLLKKDDEEGFVECDDKTLCMFLDGLIISKRGLKPGAEIPEPATRINNNMIFKKLRVALELKEGDILALLDSVDMAMSKSELSALFRNPQHKNFKICGDQVLRYFIKALSLQHRGK</sequence>
<name>A0A917JLQ1_9GAMM</name>
<dbReference type="EMBL" id="BMPZ01000001">
    <property type="protein sequence ID" value="GGI70089.1"/>
    <property type="molecule type" value="Genomic_DNA"/>
</dbReference>
<dbReference type="Proteomes" id="UP000613743">
    <property type="component" value="Unassembled WGS sequence"/>
</dbReference>
<protein>
    <submittedName>
        <fullName evidence="1">DUF1456 domain-containing protein</fullName>
    </submittedName>
</protein>
<evidence type="ECO:0000313" key="1">
    <source>
        <dbReference type="EMBL" id="GGI70089.1"/>
    </source>
</evidence>
<organism evidence="1 2">
    <name type="scientific">Shewanella gelidii</name>
    <dbReference type="NCBI Taxonomy" id="1642821"/>
    <lineage>
        <taxon>Bacteria</taxon>
        <taxon>Pseudomonadati</taxon>
        <taxon>Pseudomonadota</taxon>
        <taxon>Gammaproteobacteria</taxon>
        <taxon>Alteromonadales</taxon>
        <taxon>Shewanellaceae</taxon>
        <taxon>Shewanella</taxon>
    </lineage>
</organism>
<dbReference type="InterPro" id="IPR009921">
    <property type="entry name" value="YehS-like"/>
</dbReference>
<reference evidence="1" key="1">
    <citation type="journal article" date="2014" name="Int. J. Syst. Evol. Microbiol.">
        <title>Complete genome sequence of Corynebacterium casei LMG S-19264T (=DSM 44701T), isolated from a smear-ripened cheese.</title>
        <authorList>
            <consortium name="US DOE Joint Genome Institute (JGI-PGF)"/>
            <person name="Walter F."/>
            <person name="Albersmeier A."/>
            <person name="Kalinowski J."/>
            <person name="Ruckert C."/>
        </authorList>
    </citation>
    <scope>NUCLEOTIDE SEQUENCE</scope>
    <source>
        <strain evidence="1">JCM 30804</strain>
    </source>
</reference>
<dbReference type="Pfam" id="PF07308">
    <property type="entry name" value="DUF1456"/>
    <property type="match status" value="2"/>
</dbReference>
<comment type="caution">
    <text evidence="1">The sequence shown here is derived from an EMBL/GenBank/DDBJ whole genome shotgun (WGS) entry which is preliminary data.</text>
</comment>
<dbReference type="RefSeq" id="WP_188917332.1">
    <property type="nucleotide sequence ID" value="NZ_BMPZ01000001.1"/>
</dbReference>
<reference evidence="1" key="2">
    <citation type="submission" date="2020-09" db="EMBL/GenBank/DDBJ databases">
        <authorList>
            <person name="Sun Q."/>
            <person name="Ohkuma M."/>
        </authorList>
    </citation>
    <scope>NUCLEOTIDE SEQUENCE</scope>
    <source>
        <strain evidence="1">JCM 30804</strain>
    </source>
</reference>
<proteinExistence type="predicted"/>
<keyword evidence="2" id="KW-1185">Reference proteome</keyword>
<dbReference type="AlphaFoldDB" id="A0A917JLQ1"/>